<feature type="transmembrane region" description="Helical" evidence="1">
    <location>
        <begin position="261"/>
        <end position="288"/>
    </location>
</feature>
<sequence>MSSSVLAKSPDGIYDGRGAWIYDFVAEGQTCPSNSDIAGIGVVISSVLCSLYTALASILLAGLDARYGKSTTRYARCRHLLVTSVTVLADAQAFMGLALLTAAYLNLTQYQNANASVLDFQDAHFTLAGREFDDALSPTSSHLASLLVLSLDRYKMTTLIRVGVIISFAVFLTITIDVSEYAFEPAFIMMERVLIDYLHFSKGSENILEYFAPPMAMAWIFWISVAQLLEPWKDCWLRKPARLRRQRYWQLARLAKAVIRFLVFGHPLAVLLLQVCFAGVSVACALLQKFTPAPSPTTSDIAKGVGQWCSLNNAQDNAWGFGQTSALIVLIIPVYSTVHEFLDSNRERHAHPEQELEEAKICKCLWQTSTTSTASSHGQNSIV</sequence>
<dbReference type="AlphaFoldDB" id="A0A194X6R1"/>
<evidence type="ECO:0000256" key="1">
    <source>
        <dbReference type="SAM" id="Phobius"/>
    </source>
</evidence>
<name>A0A194X6R1_MOLSC</name>
<evidence type="ECO:0000313" key="2">
    <source>
        <dbReference type="EMBL" id="KUJ15861.1"/>
    </source>
</evidence>
<dbReference type="KEGG" id="psco:LY89DRAFT_735007"/>
<accession>A0A194X6R1</accession>
<evidence type="ECO:0000313" key="3">
    <source>
        <dbReference type="Proteomes" id="UP000070700"/>
    </source>
</evidence>
<feature type="transmembrane region" description="Helical" evidence="1">
    <location>
        <begin position="158"/>
        <end position="176"/>
    </location>
</feature>
<dbReference type="EMBL" id="KQ947417">
    <property type="protein sequence ID" value="KUJ15861.1"/>
    <property type="molecule type" value="Genomic_DNA"/>
</dbReference>
<keyword evidence="1" id="KW-0472">Membrane</keyword>
<keyword evidence="1" id="KW-0812">Transmembrane</keyword>
<feature type="transmembrane region" description="Helical" evidence="1">
    <location>
        <begin position="37"/>
        <end position="60"/>
    </location>
</feature>
<gene>
    <name evidence="2" type="ORF">LY89DRAFT_735007</name>
</gene>
<protein>
    <submittedName>
        <fullName evidence="2">Uncharacterized protein</fullName>
    </submittedName>
</protein>
<dbReference type="STRING" id="149040.A0A194X6R1"/>
<dbReference type="OrthoDB" id="5427664at2759"/>
<dbReference type="InParanoid" id="A0A194X6R1"/>
<keyword evidence="3" id="KW-1185">Reference proteome</keyword>
<proteinExistence type="predicted"/>
<dbReference type="GeneID" id="28829688"/>
<feature type="transmembrane region" description="Helical" evidence="1">
    <location>
        <begin position="318"/>
        <end position="338"/>
    </location>
</feature>
<reference evidence="2 3" key="1">
    <citation type="submission" date="2015-10" db="EMBL/GenBank/DDBJ databases">
        <title>Full genome of DAOMC 229536 Phialocephala scopiformis, a fungal endophyte of spruce producing the potent anti-insectan compound rugulosin.</title>
        <authorList>
            <consortium name="DOE Joint Genome Institute"/>
            <person name="Walker A.K."/>
            <person name="Frasz S.L."/>
            <person name="Seifert K.A."/>
            <person name="Miller J.D."/>
            <person name="Mondo S.J."/>
            <person name="Labutti K."/>
            <person name="Lipzen A."/>
            <person name="Dockter R."/>
            <person name="Kennedy M."/>
            <person name="Grigoriev I.V."/>
            <person name="Spatafora J.W."/>
        </authorList>
    </citation>
    <scope>NUCLEOTIDE SEQUENCE [LARGE SCALE GENOMIC DNA]</scope>
    <source>
        <strain evidence="2 3">CBS 120377</strain>
    </source>
</reference>
<feature type="transmembrane region" description="Helical" evidence="1">
    <location>
        <begin position="80"/>
        <end position="105"/>
    </location>
</feature>
<dbReference type="Proteomes" id="UP000070700">
    <property type="component" value="Unassembled WGS sequence"/>
</dbReference>
<organism evidence="2 3">
    <name type="scientific">Mollisia scopiformis</name>
    <name type="common">Conifer needle endophyte fungus</name>
    <name type="synonym">Phialocephala scopiformis</name>
    <dbReference type="NCBI Taxonomy" id="149040"/>
    <lineage>
        <taxon>Eukaryota</taxon>
        <taxon>Fungi</taxon>
        <taxon>Dikarya</taxon>
        <taxon>Ascomycota</taxon>
        <taxon>Pezizomycotina</taxon>
        <taxon>Leotiomycetes</taxon>
        <taxon>Helotiales</taxon>
        <taxon>Mollisiaceae</taxon>
        <taxon>Mollisia</taxon>
    </lineage>
</organism>
<dbReference type="RefSeq" id="XP_018070216.1">
    <property type="nucleotide sequence ID" value="XM_018219962.1"/>
</dbReference>
<keyword evidence="1" id="KW-1133">Transmembrane helix</keyword>